<evidence type="ECO:0000259" key="3">
    <source>
        <dbReference type="PROSITE" id="PS50883"/>
    </source>
</evidence>
<name>A0A2W1JH93_9CYAN</name>
<dbReference type="Gene3D" id="3.30.70.270">
    <property type="match status" value="1"/>
</dbReference>
<dbReference type="PROSITE" id="PS50883">
    <property type="entry name" value="EAL"/>
    <property type="match status" value="1"/>
</dbReference>
<dbReference type="PROSITE" id="PS50887">
    <property type="entry name" value="GGDEF"/>
    <property type="match status" value="1"/>
</dbReference>
<dbReference type="FunFam" id="3.30.70.270:FF:000001">
    <property type="entry name" value="Diguanylate cyclase domain protein"/>
    <property type="match status" value="1"/>
</dbReference>
<dbReference type="CDD" id="cd01948">
    <property type="entry name" value="EAL"/>
    <property type="match status" value="1"/>
</dbReference>
<proteinExistence type="predicted"/>
<dbReference type="InterPro" id="IPR052155">
    <property type="entry name" value="Biofilm_reg_signaling"/>
</dbReference>
<dbReference type="OrthoDB" id="442691at2"/>
<dbReference type="FunFam" id="3.20.20.450:FF:000001">
    <property type="entry name" value="Cyclic di-GMP phosphodiesterase yahA"/>
    <property type="match status" value="1"/>
</dbReference>
<dbReference type="InterPro" id="IPR043128">
    <property type="entry name" value="Rev_trsase/Diguanyl_cyclase"/>
</dbReference>
<accession>A0A2W1JH93</accession>
<comment type="caution">
    <text evidence="5">The sequence shown here is derived from an EMBL/GenBank/DDBJ whole genome shotgun (WGS) entry which is preliminary data.</text>
</comment>
<dbReference type="CDD" id="cd01949">
    <property type="entry name" value="GGDEF"/>
    <property type="match status" value="1"/>
</dbReference>
<dbReference type="SMART" id="SM00267">
    <property type="entry name" value="GGDEF"/>
    <property type="match status" value="1"/>
</dbReference>
<dbReference type="InterPro" id="IPR000253">
    <property type="entry name" value="FHA_dom"/>
</dbReference>
<dbReference type="Gene3D" id="3.30.450.20">
    <property type="entry name" value="PAS domain"/>
    <property type="match status" value="1"/>
</dbReference>
<dbReference type="Gene3D" id="3.20.20.450">
    <property type="entry name" value="EAL domain"/>
    <property type="match status" value="1"/>
</dbReference>
<organism evidence="5 6">
    <name type="scientific">Acaryochloris thomasi RCC1774</name>
    <dbReference type="NCBI Taxonomy" id="1764569"/>
    <lineage>
        <taxon>Bacteria</taxon>
        <taxon>Bacillati</taxon>
        <taxon>Cyanobacteriota</taxon>
        <taxon>Cyanophyceae</taxon>
        <taxon>Acaryochloridales</taxon>
        <taxon>Acaryochloridaceae</taxon>
        <taxon>Acaryochloris</taxon>
        <taxon>Acaryochloris thomasi</taxon>
    </lineage>
</organism>
<dbReference type="PROSITE" id="PS50112">
    <property type="entry name" value="PAS"/>
    <property type="match status" value="1"/>
</dbReference>
<dbReference type="InterPro" id="IPR000160">
    <property type="entry name" value="GGDEF_dom"/>
</dbReference>
<dbReference type="PANTHER" id="PTHR44757">
    <property type="entry name" value="DIGUANYLATE CYCLASE DGCP"/>
    <property type="match status" value="1"/>
</dbReference>
<feature type="domain" description="EAL" evidence="3">
    <location>
        <begin position="581"/>
        <end position="835"/>
    </location>
</feature>
<dbReference type="Pfam" id="PF00990">
    <property type="entry name" value="GGDEF"/>
    <property type="match status" value="1"/>
</dbReference>
<gene>
    <name evidence="5" type="ORF">C1752_10951</name>
</gene>
<dbReference type="Gene3D" id="2.60.200.20">
    <property type="match status" value="1"/>
</dbReference>
<dbReference type="InterPro" id="IPR001633">
    <property type="entry name" value="EAL_dom"/>
</dbReference>
<protein>
    <submittedName>
        <fullName evidence="5">Putative signaling protein</fullName>
    </submittedName>
</protein>
<dbReference type="Pfam" id="PF08447">
    <property type="entry name" value="PAS_3"/>
    <property type="match status" value="1"/>
</dbReference>
<dbReference type="Pfam" id="PF00563">
    <property type="entry name" value="EAL"/>
    <property type="match status" value="1"/>
</dbReference>
<dbReference type="PROSITE" id="PS50006">
    <property type="entry name" value="FHA_DOMAIN"/>
    <property type="match status" value="1"/>
</dbReference>
<evidence type="ECO:0000313" key="5">
    <source>
        <dbReference type="EMBL" id="PZD70522.1"/>
    </source>
</evidence>
<dbReference type="InterPro" id="IPR008984">
    <property type="entry name" value="SMAD_FHA_dom_sf"/>
</dbReference>
<dbReference type="PANTHER" id="PTHR44757:SF2">
    <property type="entry name" value="BIOFILM ARCHITECTURE MAINTENANCE PROTEIN MBAA"/>
    <property type="match status" value="1"/>
</dbReference>
<dbReference type="AlphaFoldDB" id="A0A2W1JH93"/>
<dbReference type="CDD" id="cd00130">
    <property type="entry name" value="PAS"/>
    <property type="match status" value="1"/>
</dbReference>
<dbReference type="EMBL" id="PQWO01000034">
    <property type="protein sequence ID" value="PZD70522.1"/>
    <property type="molecule type" value="Genomic_DNA"/>
</dbReference>
<dbReference type="NCBIfam" id="TIGR00254">
    <property type="entry name" value="GGDEF"/>
    <property type="match status" value="1"/>
</dbReference>
<evidence type="ECO:0000259" key="2">
    <source>
        <dbReference type="PROSITE" id="PS50112"/>
    </source>
</evidence>
<dbReference type="SMART" id="SM00240">
    <property type="entry name" value="FHA"/>
    <property type="match status" value="1"/>
</dbReference>
<dbReference type="SUPFAM" id="SSF55785">
    <property type="entry name" value="PYP-like sensor domain (PAS domain)"/>
    <property type="match status" value="1"/>
</dbReference>
<feature type="domain" description="GGDEF" evidence="4">
    <location>
        <begin position="439"/>
        <end position="572"/>
    </location>
</feature>
<dbReference type="RefSeq" id="WP_110988912.1">
    <property type="nucleotide sequence ID" value="NZ_CAWNWM010000034.1"/>
</dbReference>
<feature type="domain" description="PAS" evidence="2">
    <location>
        <begin position="278"/>
        <end position="350"/>
    </location>
</feature>
<dbReference type="InterPro" id="IPR035919">
    <property type="entry name" value="EAL_sf"/>
</dbReference>
<dbReference type="SMART" id="SM00091">
    <property type="entry name" value="PAS"/>
    <property type="match status" value="2"/>
</dbReference>
<reference evidence="5 6" key="1">
    <citation type="journal article" date="2018" name="Sci. Rep.">
        <title>A novel species of the marine cyanobacterium Acaryochloris with a unique pigment content and lifestyle.</title>
        <authorList>
            <person name="Partensky F."/>
            <person name="Six C."/>
            <person name="Ratin M."/>
            <person name="Garczarek L."/>
            <person name="Vaulot D."/>
            <person name="Probert I."/>
            <person name="Calteau A."/>
            <person name="Gourvil P."/>
            <person name="Marie D."/>
            <person name="Grebert T."/>
            <person name="Bouchier C."/>
            <person name="Le Panse S."/>
            <person name="Gachenot M."/>
            <person name="Rodriguez F."/>
            <person name="Garrido J.L."/>
        </authorList>
    </citation>
    <scope>NUCLEOTIDE SEQUENCE [LARGE SCALE GENOMIC DNA]</scope>
    <source>
        <strain evidence="5 6">RCC1774</strain>
    </source>
</reference>
<evidence type="ECO:0000313" key="6">
    <source>
        <dbReference type="Proteomes" id="UP000248857"/>
    </source>
</evidence>
<dbReference type="SMART" id="SM00052">
    <property type="entry name" value="EAL"/>
    <property type="match status" value="1"/>
</dbReference>
<evidence type="ECO:0000259" key="4">
    <source>
        <dbReference type="PROSITE" id="PS50887"/>
    </source>
</evidence>
<dbReference type="Pfam" id="PF00498">
    <property type="entry name" value="FHA"/>
    <property type="match status" value="1"/>
</dbReference>
<dbReference type="InterPro" id="IPR029787">
    <property type="entry name" value="Nucleotide_cyclase"/>
</dbReference>
<dbReference type="Proteomes" id="UP000248857">
    <property type="component" value="Unassembled WGS sequence"/>
</dbReference>
<dbReference type="NCBIfam" id="TIGR00229">
    <property type="entry name" value="sensory_box"/>
    <property type="match status" value="1"/>
</dbReference>
<dbReference type="InterPro" id="IPR035965">
    <property type="entry name" value="PAS-like_dom_sf"/>
</dbReference>
<dbReference type="SUPFAM" id="SSF141868">
    <property type="entry name" value="EAL domain-like"/>
    <property type="match status" value="1"/>
</dbReference>
<dbReference type="SUPFAM" id="SSF55073">
    <property type="entry name" value="Nucleotide cyclase"/>
    <property type="match status" value="1"/>
</dbReference>
<dbReference type="SUPFAM" id="SSF49879">
    <property type="entry name" value="SMAD/FHA domain"/>
    <property type="match status" value="1"/>
</dbReference>
<sequence>MQNPRYHLLALEQIQRPREIISLDSATYTIGRHQANAIVIDSKTVSRHHALLLRICNAKTREHSFRIIDGDLNHKPSRNGMWVNGNRCFCHDLQDQDVISFGDQVQITYYVSTSLQDPRLQDGEDLSSLTVPVLNSDLLPKQALMAKETASGSVQVRHQIATESEYPTETAIARLASFPELNPNPIIEVNLQSEITYVNSATALHFPGLLEANNDHPLLTGLLDTLLQGRKRYAIREVQVGERVYEQTIHCILQSQLIRSYLTDITGRKQAEQQLQVSNERYEAAARGANDGLWDWDLQTNTIYFSSRWKTMLGYEEQAMGTNPESWFEIIHPDDQEQVQQALSAHLSGQTVQFACDYRICHQDGSYRWMRCRGLALWDAQRHPYRIAGSQTDVNDYYLSREQLIHDAFHDPMTGLPNRALFLDRLGQTLQKFKRLRDYRFAVLFLDLDRFKVVNDSLGHLAGDQLLIETAHRLQHCLRAGDTIARLGGDEFAILLDAIENDDTAIQIADRMLQALSRKVRIHEQDVFTGASIGIVVNTTEYQRSDELLRDADIAMYRAKALGKNRYEFFSDRMRVQALHSLQLESDLKQAIEHREFQLVYQPIVSLLTHRIVGFEALLRWHHPSRGVVSPSEFIPFAEETGLMTAISWWVLREACHQMHLLQAQFSHKTLNIHVNVSNQQFHQPNFIEQVQQTLRETNLRNNSLKLEITESVIMKDAIRLADKFAQLQTLGVRLGLDDFGTGYSSLSYLSQLPLDTLKVDRSFVAQLDQSSGQEITQAIVTLAHNLHMEVIAEGIETESQAQFLRAIDCRYGQGYLFSKPVAPDAMPALLSQDTLLS</sequence>
<evidence type="ECO:0000259" key="1">
    <source>
        <dbReference type="PROSITE" id="PS50006"/>
    </source>
</evidence>
<feature type="domain" description="FHA" evidence="1">
    <location>
        <begin position="28"/>
        <end position="88"/>
    </location>
</feature>
<keyword evidence="6" id="KW-1185">Reference proteome</keyword>
<dbReference type="InterPro" id="IPR013655">
    <property type="entry name" value="PAS_fold_3"/>
</dbReference>
<dbReference type="InterPro" id="IPR000014">
    <property type="entry name" value="PAS"/>
</dbReference>